<dbReference type="Gene3D" id="1.25.40.10">
    <property type="entry name" value="Tetratricopeptide repeat domain"/>
    <property type="match status" value="2"/>
</dbReference>
<comment type="caution">
    <text evidence="5">The sequence shown here is derived from an EMBL/GenBank/DDBJ whole genome shotgun (WGS) entry which is preliminary data.</text>
</comment>
<name>A0A6P1ZIT8_9BACT</name>
<reference evidence="5 6" key="1">
    <citation type="submission" date="2018-06" db="EMBL/GenBank/DDBJ databases">
        <title>Complete genome of Desulfovibrio marinus P48SEP.</title>
        <authorList>
            <person name="Crispim J.S."/>
            <person name="Vidigal P.M.P."/>
            <person name="Silva L.C.F."/>
            <person name="Araujo L.C."/>
            <person name="Laguardia C.N."/>
            <person name="Dias R.S."/>
            <person name="Sousa M.P."/>
            <person name="Paula S.O."/>
            <person name="Silva C."/>
        </authorList>
    </citation>
    <scope>NUCLEOTIDE SEQUENCE [LARGE SCALE GENOMIC DNA]</scope>
    <source>
        <strain evidence="5 6">P48SEP</strain>
    </source>
</reference>
<dbReference type="InterPro" id="IPR011990">
    <property type="entry name" value="TPR-like_helical_dom_sf"/>
</dbReference>
<evidence type="ECO:0000256" key="2">
    <source>
        <dbReference type="ARBA" id="ARBA00022803"/>
    </source>
</evidence>
<feature type="signal peptide" evidence="4">
    <location>
        <begin position="1"/>
        <end position="27"/>
    </location>
</feature>
<dbReference type="Proteomes" id="UP000434052">
    <property type="component" value="Unassembled WGS sequence"/>
</dbReference>
<gene>
    <name evidence="5" type="ORF">DQK91_11985</name>
</gene>
<protein>
    <submittedName>
        <fullName evidence="5">Uncharacterized protein</fullName>
    </submittedName>
</protein>
<keyword evidence="4" id="KW-0732">Signal</keyword>
<dbReference type="PANTHER" id="PTHR45586:SF1">
    <property type="entry name" value="LIPOPOLYSACCHARIDE ASSEMBLY PROTEIN B"/>
    <property type="match status" value="1"/>
</dbReference>
<dbReference type="AlphaFoldDB" id="A0A6P1ZIT8"/>
<evidence type="ECO:0000313" key="5">
    <source>
        <dbReference type="EMBL" id="TVM33378.1"/>
    </source>
</evidence>
<dbReference type="InterPro" id="IPR051012">
    <property type="entry name" value="CellSynth/LPSAsmb/PSIAsmb"/>
</dbReference>
<evidence type="ECO:0000256" key="3">
    <source>
        <dbReference type="PROSITE-ProRule" id="PRU00339"/>
    </source>
</evidence>
<proteinExistence type="predicted"/>
<dbReference type="Pfam" id="PF14559">
    <property type="entry name" value="TPR_19"/>
    <property type="match status" value="1"/>
</dbReference>
<dbReference type="SMART" id="SM00028">
    <property type="entry name" value="TPR"/>
    <property type="match status" value="6"/>
</dbReference>
<feature type="repeat" description="TPR" evidence="3">
    <location>
        <begin position="65"/>
        <end position="98"/>
    </location>
</feature>
<dbReference type="EMBL" id="QMIF01000007">
    <property type="protein sequence ID" value="TVM33378.1"/>
    <property type="molecule type" value="Genomic_DNA"/>
</dbReference>
<dbReference type="PROSITE" id="PS50005">
    <property type="entry name" value="TPR"/>
    <property type="match status" value="2"/>
</dbReference>
<dbReference type="PANTHER" id="PTHR45586">
    <property type="entry name" value="TPR REPEAT-CONTAINING PROTEIN PA4667"/>
    <property type="match status" value="1"/>
</dbReference>
<evidence type="ECO:0000256" key="1">
    <source>
        <dbReference type="ARBA" id="ARBA00022737"/>
    </source>
</evidence>
<dbReference type="RefSeq" id="WP_144305599.1">
    <property type="nucleotide sequence ID" value="NZ_QMIF01000007.1"/>
</dbReference>
<sequence>MIRRRPYLIFIALAASFVLLAPAPAFAADKVADRLVEAAGLHEAGKLDEAAGIFACVLDDAPDSSYAACQLGLIRLKQNRRQSAARLFEKVLEHDPSNGFALVWSGVLHLDAGEDDAAHDCFVRALEAEPGDANAHYFLGVMAAAIGDRAEALSHFRAAQAAGEHVDDPEIHFRLGRAFMAEDMAASARLEFERCLAIAPGHLDALDALGWLYLNEGYVEEAIETWHRGLDVSPRDAQLRANLATVFCRQALELQESGEAGRAMLYWRKAQRFEPNNRAAAFYLRRLKRQQASLGR</sequence>
<dbReference type="Pfam" id="PF13176">
    <property type="entry name" value="TPR_7"/>
    <property type="match status" value="1"/>
</dbReference>
<dbReference type="SUPFAM" id="SSF48452">
    <property type="entry name" value="TPR-like"/>
    <property type="match status" value="1"/>
</dbReference>
<evidence type="ECO:0000256" key="4">
    <source>
        <dbReference type="SAM" id="SignalP"/>
    </source>
</evidence>
<feature type="chain" id="PRO_5026920212" evidence="4">
    <location>
        <begin position="28"/>
        <end position="296"/>
    </location>
</feature>
<dbReference type="OrthoDB" id="6193797at2"/>
<organism evidence="5 6">
    <name type="scientific">Oceanidesulfovibrio marinus</name>
    <dbReference type="NCBI Taxonomy" id="370038"/>
    <lineage>
        <taxon>Bacteria</taxon>
        <taxon>Pseudomonadati</taxon>
        <taxon>Thermodesulfobacteriota</taxon>
        <taxon>Desulfovibrionia</taxon>
        <taxon>Desulfovibrionales</taxon>
        <taxon>Desulfovibrionaceae</taxon>
        <taxon>Oceanidesulfovibrio</taxon>
    </lineage>
</organism>
<keyword evidence="1" id="KW-0677">Repeat</keyword>
<evidence type="ECO:0000313" key="6">
    <source>
        <dbReference type="Proteomes" id="UP000434052"/>
    </source>
</evidence>
<accession>A0A6P1ZIT8</accession>
<dbReference type="InterPro" id="IPR019734">
    <property type="entry name" value="TPR_rpt"/>
</dbReference>
<keyword evidence="2 3" id="KW-0802">TPR repeat</keyword>
<feature type="repeat" description="TPR" evidence="3">
    <location>
        <begin position="203"/>
        <end position="236"/>
    </location>
</feature>